<accession>A0A2N1PLW4</accession>
<evidence type="ECO:0000313" key="2">
    <source>
        <dbReference type="Proteomes" id="UP000233256"/>
    </source>
</evidence>
<dbReference type="AlphaFoldDB" id="A0A2N1PLW4"/>
<evidence type="ECO:0000313" key="1">
    <source>
        <dbReference type="EMBL" id="PKK89331.1"/>
    </source>
</evidence>
<dbReference type="EMBL" id="PGXC01000020">
    <property type="protein sequence ID" value="PKK89331.1"/>
    <property type="molecule type" value="Genomic_DNA"/>
</dbReference>
<sequence>MKNSTENAPFKTHNSSTDFRRATTLAIFTLLFIHCFPISGHSLASTLKVKKFTFSGNQSFSSTHQGPKVVKPSIGM</sequence>
<organism evidence="1 2">
    <name type="scientific">Candidatus Wallbacteria bacterium HGW-Wallbacteria-1</name>
    <dbReference type="NCBI Taxonomy" id="2013854"/>
    <lineage>
        <taxon>Bacteria</taxon>
        <taxon>Candidatus Walliibacteriota</taxon>
    </lineage>
</organism>
<reference evidence="1 2" key="1">
    <citation type="journal article" date="2017" name="ISME J.">
        <title>Potential for microbial H2 and metal transformations associated with novel bacteria and archaea in deep terrestrial subsurface sediments.</title>
        <authorList>
            <person name="Hernsdorf A.W."/>
            <person name="Amano Y."/>
            <person name="Miyakawa K."/>
            <person name="Ise K."/>
            <person name="Suzuki Y."/>
            <person name="Anantharaman K."/>
            <person name="Probst A."/>
            <person name="Burstein D."/>
            <person name="Thomas B.C."/>
            <person name="Banfield J.F."/>
        </authorList>
    </citation>
    <scope>NUCLEOTIDE SEQUENCE [LARGE SCALE GENOMIC DNA]</scope>
    <source>
        <strain evidence="1">HGW-Wallbacteria-1</strain>
    </source>
</reference>
<dbReference type="Proteomes" id="UP000233256">
    <property type="component" value="Unassembled WGS sequence"/>
</dbReference>
<comment type="caution">
    <text evidence="1">The sequence shown here is derived from an EMBL/GenBank/DDBJ whole genome shotgun (WGS) entry which is preliminary data.</text>
</comment>
<name>A0A2N1PLW4_9BACT</name>
<proteinExistence type="predicted"/>
<gene>
    <name evidence="1" type="ORF">CVV64_14805</name>
</gene>
<protein>
    <submittedName>
        <fullName evidence="1">Uncharacterized protein</fullName>
    </submittedName>
</protein>